<evidence type="ECO:0000256" key="5">
    <source>
        <dbReference type="ARBA" id="ARBA00023136"/>
    </source>
</evidence>
<dbReference type="Pfam" id="PF01602">
    <property type="entry name" value="Adaptin_N"/>
    <property type="match status" value="1"/>
</dbReference>
<dbReference type="PANTHER" id="PTHR22780">
    <property type="entry name" value="ADAPTIN, ALPHA/GAMMA/EPSILON"/>
    <property type="match status" value="1"/>
</dbReference>
<keyword evidence="5 7" id="KW-0472">Membrane</keyword>
<sequence length="935" mass="100890">MAVQLRGLTTFIADIRNCKSQEEEQKRVDAELHKIRTKFLNAGKKKLDSYSLKKYLLKLCFISQAGYDIDFGHIEAVNLLSGSKFSEKTVGYLFAVMAIDPAGELVRLIINSIRNDLLTAGKSSSHDVSACLALAAVANIGGKEMAEALAPVVQELLFSPETTPMVKKKAALCLLRLFRAWPEMLSASEVAEPLTRLLDARHLGVATGALSLLTSLVSHDPDGYAGCVRQCVWLLDKLALQGEAKPAYYYYDVPAPWLQVKLLRLLQYYPAPEDRNMQARLVQVLGAILSRVETDARPNHVHAVQAVLFEAMDLVIHLDIAPELIIQCANLLGKFVTSKVTNTRYLGLAKMAHLAAANHDAIELIRRHQKTIMSSLRDADISIRRRAMDLLFAMCDSSNSEEIVTELLDYLDEAEFEIKDELVLKIAILAEKYAPHPNWYFDTVLTLISAGRDHVSDDIWYRAVQVVTNNEDMQPYAAQRVFDELCSPSAHEVAVKIAGYVLGEYGHFIADAPGSSPTLMFNLLHSKFSMVGSKTKALLLTAYSKLVNLFPELKLGVEAVLEQHRSAMDADIQQRACEYMVLSTAQEPLLNVVWEVMPAFPERESAVVIYARKLEEAGKTDRGPTHAAEEEDLDAVLAQVGAAAGAAVPAATPAAAPVTSAPPPSSGSLLDLMSEPTAPAPAPAATGKAATGGELVIDNPDFVGALKFANVGILFEDADIKVGYKGEFKNNLARVTLFFMNLTGSAMSPFAATALEHESFNVSVPEALTSVPAGASQAAQIFLVETAGVFSKPLVVQVAYNGENLFLMLPLFPSKFLAPLPLDGPGFLGQWNAVAADAQKMVVMKPHAGAAASPAAVSEALTALNFGILQGVDPSPTNVVAAAMWCSTAVKAAVLVRVEVAAQHGLYRLTFRCGEAKVAGEVCGAVARKIGVVQA</sequence>
<dbReference type="PIRSF" id="PIRSF037091">
    <property type="entry name" value="AP2_complex_alpha"/>
    <property type="match status" value="1"/>
</dbReference>
<dbReference type="GO" id="GO:0030122">
    <property type="term" value="C:AP-2 adaptor complex"/>
    <property type="evidence" value="ECO:0007669"/>
    <property type="project" value="InterPro"/>
</dbReference>
<comment type="subcellular location">
    <subcellularLocation>
        <location evidence="1">Membrane</location>
        <location evidence="1">Coated pit</location>
        <topology evidence="1">Peripheral membrane protein</topology>
        <orientation evidence="1">Cytoplasmic side</orientation>
    </subcellularLocation>
</comment>
<evidence type="ECO:0000256" key="9">
    <source>
        <dbReference type="SAM" id="MobiDB-lite"/>
    </source>
</evidence>
<evidence type="ECO:0000259" key="10">
    <source>
        <dbReference type="SMART" id="SM00809"/>
    </source>
</evidence>
<dbReference type="InterPro" id="IPR012295">
    <property type="entry name" value="TBP_dom_sf"/>
</dbReference>
<dbReference type="STRING" id="461836.A0A0L0D9B3"/>
<evidence type="ECO:0000256" key="3">
    <source>
        <dbReference type="ARBA" id="ARBA00022583"/>
    </source>
</evidence>
<comment type="function">
    <text evidence="7">Adaptins are components of the adaptor complexes which link clathrin to receptors in coated vesicles. Clathrin-associated protein complexes are believed to interact with the cytoplasmic tails of membrane proteins, leading to their selection and concentration.</text>
</comment>
<dbReference type="GO" id="GO:0006886">
    <property type="term" value="P:intracellular protein transport"/>
    <property type="evidence" value="ECO:0007669"/>
    <property type="project" value="UniProtKB-UniRule"/>
</dbReference>
<evidence type="ECO:0000256" key="4">
    <source>
        <dbReference type="ARBA" id="ARBA00022927"/>
    </source>
</evidence>
<protein>
    <recommendedName>
        <fullName evidence="7">AP-2 complex subunit alpha</fullName>
    </recommendedName>
</protein>
<feature type="binding site" evidence="8">
    <location>
        <begin position="6"/>
        <end position="7"/>
    </location>
    <ligand>
        <name>a 1,2-diacyl-sn-glycero-3-phospho-(1D-myo-inositol-3,4,5-trisphosphate)</name>
        <dbReference type="ChEBI" id="CHEBI:57836"/>
    </ligand>
</feature>
<reference evidence="11 12" key="1">
    <citation type="submission" date="2010-05" db="EMBL/GenBank/DDBJ databases">
        <title>The Genome Sequence of Thecamonas trahens ATCC 50062.</title>
        <authorList>
            <consortium name="The Broad Institute Genome Sequencing Platform"/>
            <person name="Russ C."/>
            <person name="Cuomo C."/>
            <person name="Shea T."/>
            <person name="Young S.K."/>
            <person name="Zeng Q."/>
            <person name="Koehrsen M."/>
            <person name="Haas B."/>
            <person name="Borodovsky M."/>
            <person name="Guigo R."/>
            <person name="Alvarado L."/>
            <person name="Berlin A."/>
            <person name="Bochicchio J."/>
            <person name="Borenstein D."/>
            <person name="Chapman S."/>
            <person name="Chen Z."/>
            <person name="Freedman E."/>
            <person name="Gellesch M."/>
            <person name="Goldberg J."/>
            <person name="Griggs A."/>
            <person name="Gujja S."/>
            <person name="Heilman E."/>
            <person name="Heiman D."/>
            <person name="Hepburn T."/>
            <person name="Howarth C."/>
            <person name="Jen D."/>
            <person name="Larson L."/>
            <person name="Mehta T."/>
            <person name="Park D."/>
            <person name="Pearson M."/>
            <person name="Roberts A."/>
            <person name="Saif S."/>
            <person name="Shenoy N."/>
            <person name="Sisk P."/>
            <person name="Stolte C."/>
            <person name="Sykes S."/>
            <person name="Thomson T."/>
            <person name="Walk T."/>
            <person name="White J."/>
            <person name="Yandava C."/>
            <person name="Burger G."/>
            <person name="Gray M.W."/>
            <person name="Holland P.W.H."/>
            <person name="King N."/>
            <person name="Lang F.B.F."/>
            <person name="Roger A.J."/>
            <person name="Ruiz-Trillo I."/>
            <person name="Lander E."/>
            <person name="Nusbaum C."/>
        </authorList>
    </citation>
    <scope>NUCLEOTIDE SEQUENCE [LARGE SCALE GENOMIC DNA]</scope>
    <source>
        <strain evidence="11 12">ATCC 50062</strain>
    </source>
</reference>
<dbReference type="InterPro" id="IPR003164">
    <property type="entry name" value="Clathrin_a-adaptin_app_sub_C"/>
</dbReference>
<dbReference type="AlphaFoldDB" id="A0A0L0D9B3"/>
<dbReference type="SUPFAM" id="SSF55711">
    <property type="entry name" value="Subdomain of clathrin and coatomer appendage domain"/>
    <property type="match status" value="1"/>
</dbReference>
<feature type="binding site" evidence="8">
    <location>
        <position position="38"/>
    </location>
    <ligand>
        <name>a 1,2-diacyl-sn-glycero-3-phospho-(1D-myo-inositol-3,4,5-trisphosphate)</name>
        <dbReference type="ChEBI" id="CHEBI:57836"/>
    </ligand>
</feature>
<dbReference type="InterPro" id="IPR017104">
    <property type="entry name" value="AP2_complex_asu"/>
</dbReference>
<dbReference type="eggNOG" id="KOG1077">
    <property type="taxonomic scope" value="Eukaryota"/>
</dbReference>
<keyword evidence="6 7" id="KW-0168">Coated pit</keyword>
<keyword evidence="12" id="KW-1185">Reference proteome</keyword>
<dbReference type="GO" id="GO:0035615">
    <property type="term" value="F:clathrin adaptor activity"/>
    <property type="evidence" value="ECO:0007669"/>
    <property type="project" value="InterPro"/>
</dbReference>
<keyword evidence="3 7" id="KW-0254">Endocytosis</keyword>
<comment type="similarity">
    <text evidence="7">Belongs to the adaptor complexes large subunit family.</text>
</comment>
<dbReference type="Pfam" id="PF02883">
    <property type="entry name" value="Alpha_adaptinC2"/>
    <property type="match status" value="1"/>
</dbReference>
<dbReference type="EMBL" id="GL349452">
    <property type="protein sequence ID" value="KNC48830.1"/>
    <property type="molecule type" value="Genomic_DNA"/>
</dbReference>
<keyword evidence="4 7" id="KW-0653">Protein transport</keyword>
<dbReference type="Gene3D" id="1.25.10.10">
    <property type="entry name" value="Leucine-rich Repeat Variant"/>
    <property type="match status" value="1"/>
</dbReference>
<evidence type="ECO:0000256" key="2">
    <source>
        <dbReference type="ARBA" id="ARBA00022448"/>
    </source>
</evidence>
<dbReference type="Pfam" id="PF02296">
    <property type="entry name" value="Alpha_adaptin_C"/>
    <property type="match status" value="1"/>
</dbReference>
<dbReference type="Gene3D" id="3.30.310.10">
    <property type="entry name" value="TATA-Binding Protein"/>
    <property type="match status" value="1"/>
</dbReference>
<evidence type="ECO:0000256" key="6">
    <source>
        <dbReference type="ARBA" id="ARBA00023176"/>
    </source>
</evidence>
<organism evidence="11 12">
    <name type="scientific">Thecamonas trahens ATCC 50062</name>
    <dbReference type="NCBI Taxonomy" id="461836"/>
    <lineage>
        <taxon>Eukaryota</taxon>
        <taxon>Apusozoa</taxon>
        <taxon>Apusomonadida</taxon>
        <taxon>Apusomonadidae</taxon>
        <taxon>Thecamonas</taxon>
    </lineage>
</organism>
<dbReference type="InterPro" id="IPR011989">
    <property type="entry name" value="ARM-like"/>
</dbReference>
<evidence type="ECO:0000256" key="7">
    <source>
        <dbReference type="PIRNR" id="PIRNR037091"/>
    </source>
</evidence>
<dbReference type="InterPro" id="IPR016024">
    <property type="entry name" value="ARM-type_fold"/>
</dbReference>
<dbReference type="SUPFAM" id="SSF49348">
    <property type="entry name" value="Clathrin adaptor appendage domain"/>
    <property type="match status" value="1"/>
</dbReference>
<name>A0A0L0D9B3_THETB</name>
<evidence type="ECO:0000256" key="1">
    <source>
        <dbReference type="ARBA" id="ARBA00004277"/>
    </source>
</evidence>
<dbReference type="Gene3D" id="2.60.40.1230">
    <property type="match status" value="1"/>
</dbReference>
<feature type="binding site" evidence="8">
    <location>
        <position position="50"/>
    </location>
    <ligand>
        <name>a 1,2-diacyl-sn-glycero-3-phospho-(1D-myo-inositol-3,4,5-trisphosphate)</name>
        <dbReference type="ChEBI" id="CHEBI:57836"/>
    </ligand>
</feature>
<dbReference type="InterPro" id="IPR002553">
    <property type="entry name" value="Clathrin/coatomer_adapt-like_N"/>
</dbReference>
<feature type="region of interest" description="Disordered" evidence="9">
    <location>
        <begin position="654"/>
        <end position="686"/>
    </location>
</feature>
<proteinExistence type="inferred from homology"/>
<dbReference type="RefSeq" id="XP_013758250.1">
    <property type="nucleotide sequence ID" value="XM_013902796.1"/>
</dbReference>
<dbReference type="SMART" id="SM00809">
    <property type="entry name" value="Alpha_adaptinC2"/>
    <property type="match status" value="1"/>
</dbReference>
<evidence type="ECO:0000313" key="11">
    <source>
        <dbReference type="EMBL" id="KNC48830.1"/>
    </source>
</evidence>
<dbReference type="Proteomes" id="UP000054408">
    <property type="component" value="Unassembled WGS sequence"/>
</dbReference>
<dbReference type="SUPFAM" id="SSF48371">
    <property type="entry name" value="ARM repeat"/>
    <property type="match status" value="1"/>
</dbReference>
<evidence type="ECO:0000313" key="12">
    <source>
        <dbReference type="Proteomes" id="UP000054408"/>
    </source>
</evidence>
<keyword evidence="2 7" id="KW-0813">Transport</keyword>
<feature type="binding site" evidence="8">
    <location>
        <begin position="54"/>
        <end position="58"/>
    </location>
    <ligand>
        <name>a 1,2-diacyl-sn-glycero-3-phospho-(1D-myo-inositol-3,4,5-trisphosphate)</name>
        <dbReference type="ChEBI" id="CHEBI:57836"/>
    </ligand>
</feature>
<dbReference type="InterPro" id="IPR050840">
    <property type="entry name" value="Adaptor_Complx_Large_Subunit"/>
</dbReference>
<accession>A0A0L0D9B3</accession>
<dbReference type="OMA" id="GYVYYGV"/>
<feature type="domain" description="Clathrin adaptor alpha/beta/gamma-adaptin appendage Ig-like subdomain" evidence="10">
    <location>
        <begin position="704"/>
        <end position="810"/>
    </location>
</feature>
<dbReference type="GO" id="GO:0072583">
    <property type="term" value="P:clathrin-dependent endocytosis"/>
    <property type="evidence" value="ECO:0007669"/>
    <property type="project" value="InterPro"/>
</dbReference>
<dbReference type="OrthoDB" id="28053at2759"/>
<evidence type="ECO:0000256" key="8">
    <source>
        <dbReference type="PIRSR" id="PIRSR037091-1"/>
    </source>
</evidence>
<dbReference type="InterPro" id="IPR008152">
    <property type="entry name" value="Clathrin_a/b/g-adaptin_app_Ig"/>
</dbReference>
<gene>
    <name evidence="11" type="ORF">AMSG_04575</name>
</gene>
<dbReference type="InterPro" id="IPR009028">
    <property type="entry name" value="Coatomer/calthrin_app_sub_C"/>
</dbReference>
<dbReference type="GeneID" id="25564112"/>
<dbReference type="InterPro" id="IPR013041">
    <property type="entry name" value="Clathrin_app_Ig-like_sf"/>
</dbReference>